<accession>A0A2N8U520</accession>
<sequence length="130" mass="12012">MQFTKSTLAVQALLLTVLVAGSQAQFLSGVTSVFGDATSGAAGAFTTATSGAAGAFSTATSGAGGAFSTATSGAGGAFSTATSGAAGAASSVSSRANNAAVGQTVNLPLNALAATFSVLVVSAVAGSLVL</sequence>
<evidence type="ECO:0000256" key="1">
    <source>
        <dbReference type="SAM" id="Phobius"/>
    </source>
</evidence>
<evidence type="ECO:0000313" key="4">
    <source>
        <dbReference type="Proteomes" id="UP000239563"/>
    </source>
</evidence>
<organism evidence="3 4">
    <name type="scientific">Sporisorium reilianum f. sp. reilianum</name>
    <dbReference type="NCBI Taxonomy" id="72559"/>
    <lineage>
        <taxon>Eukaryota</taxon>
        <taxon>Fungi</taxon>
        <taxon>Dikarya</taxon>
        <taxon>Basidiomycota</taxon>
        <taxon>Ustilaginomycotina</taxon>
        <taxon>Ustilaginomycetes</taxon>
        <taxon>Ustilaginales</taxon>
        <taxon>Ustilaginaceae</taxon>
        <taxon>Sporisorium</taxon>
    </lineage>
</organism>
<dbReference type="Proteomes" id="UP000239563">
    <property type="component" value="Chromosome I"/>
</dbReference>
<dbReference type="EMBL" id="LT795054">
    <property type="protein sequence ID" value="SJX60097.1"/>
    <property type="molecule type" value="Genomic_DNA"/>
</dbReference>
<gene>
    <name evidence="3" type="ORF">SRS1_11411</name>
</gene>
<evidence type="ECO:0000256" key="2">
    <source>
        <dbReference type="SAM" id="SignalP"/>
    </source>
</evidence>
<feature type="chain" id="PRO_5014802592" evidence="2">
    <location>
        <begin position="25"/>
        <end position="130"/>
    </location>
</feature>
<keyword evidence="2" id="KW-0732">Signal</keyword>
<evidence type="ECO:0000313" key="3">
    <source>
        <dbReference type="EMBL" id="SJX60097.1"/>
    </source>
</evidence>
<name>A0A2N8U520_9BASI</name>
<keyword evidence="1" id="KW-0472">Membrane</keyword>
<proteinExistence type="predicted"/>
<feature type="signal peptide" evidence="2">
    <location>
        <begin position="1"/>
        <end position="24"/>
    </location>
</feature>
<dbReference type="AlphaFoldDB" id="A0A2N8U520"/>
<reference evidence="3 4" key="1">
    <citation type="submission" date="2017-02" db="EMBL/GenBank/DDBJ databases">
        <authorList>
            <person name="Peterson S.W."/>
        </authorList>
    </citation>
    <scope>NUCLEOTIDE SEQUENCE [LARGE SCALE GENOMIC DNA]</scope>
    <source>
        <strain evidence="3 4">SRS1_H2-8</strain>
    </source>
</reference>
<protein>
    <submittedName>
        <fullName evidence="3">Uncharacterized protein</fullName>
    </submittedName>
</protein>
<keyword evidence="1" id="KW-1133">Transmembrane helix</keyword>
<feature type="transmembrane region" description="Helical" evidence="1">
    <location>
        <begin position="111"/>
        <end position="129"/>
    </location>
</feature>
<keyword evidence="1" id="KW-0812">Transmembrane</keyword>